<comment type="caution">
    <text evidence="7">The sequence shown here is derived from an EMBL/GenBank/DDBJ whole genome shotgun (WGS) entry which is preliminary data.</text>
</comment>
<dbReference type="InterPro" id="IPR002130">
    <property type="entry name" value="Cyclophilin-type_PPIase_dom"/>
</dbReference>
<evidence type="ECO:0000313" key="8">
    <source>
        <dbReference type="Proteomes" id="UP000624703"/>
    </source>
</evidence>
<dbReference type="RefSeq" id="WP_200309676.1">
    <property type="nucleotide sequence ID" value="NZ_JAENIM010000008.1"/>
</dbReference>
<dbReference type="EC" id="5.2.1.8" evidence="5"/>
<proteinExistence type="inferred from homology"/>
<reference evidence="7" key="1">
    <citation type="submission" date="2021-01" db="EMBL/GenBank/DDBJ databases">
        <title>Modified the classification status of verrucomicrobia.</title>
        <authorList>
            <person name="Feng X."/>
        </authorList>
    </citation>
    <scope>NUCLEOTIDE SEQUENCE</scope>
    <source>
        <strain evidence="7">_KCTC 22039</strain>
    </source>
</reference>
<comment type="similarity">
    <text evidence="2 5">Belongs to the cyclophilin-type PPIase family.</text>
</comment>
<dbReference type="SUPFAM" id="SSF50891">
    <property type="entry name" value="Cyclophilin-like"/>
    <property type="match status" value="1"/>
</dbReference>
<dbReference type="Proteomes" id="UP000624703">
    <property type="component" value="Unassembled WGS sequence"/>
</dbReference>
<evidence type="ECO:0000256" key="1">
    <source>
        <dbReference type="ARBA" id="ARBA00002388"/>
    </source>
</evidence>
<dbReference type="PROSITE" id="PS50072">
    <property type="entry name" value="CSA_PPIASE_2"/>
    <property type="match status" value="1"/>
</dbReference>
<dbReference type="PRINTS" id="PR00153">
    <property type="entry name" value="CSAPPISMRASE"/>
</dbReference>
<evidence type="ECO:0000256" key="4">
    <source>
        <dbReference type="ARBA" id="ARBA00023235"/>
    </source>
</evidence>
<gene>
    <name evidence="7" type="ORF">JIN82_00630</name>
</gene>
<dbReference type="PIRSF" id="PIRSF001467">
    <property type="entry name" value="Peptidylpro_ismrse"/>
    <property type="match status" value="1"/>
</dbReference>
<evidence type="ECO:0000256" key="2">
    <source>
        <dbReference type="ARBA" id="ARBA00007365"/>
    </source>
</evidence>
<organism evidence="7 8">
    <name type="scientific">Persicirhabdus sediminis</name>
    <dbReference type="NCBI Taxonomy" id="454144"/>
    <lineage>
        <taxon>Bacteria</taxon>
        <taxon>Pseudomonadati</taxon>
        <taxon>Verrucomicrobiota</taxon>
        <taxon>Verrucomicrobiia</taxon>
        <taxon>Verrucomicrobiales</taxon>
        <taxon>Verrucomicrobiaceae</taxon>
        <taxon>Persicirhabdus</taxon>
    </lineage>
</organism>
<protein>
    <recommendedName>
        <fullName evidence="5">Peptidyl-prolyl cis-trans isomerase</fullName>
        <shortName evidence="5">PPIase</shortName>
        <ecNumber evidence="5">5.2.1.8</ecNumber>
    </recommendedName>
</protein>
<name>A0A8J7MBZ2_9BACT</name>
<dbReference type="InterPro" id="IPR029000">
    <property type="entry name" value="Cyclophilin-like_dom_sf"/>
</dbReference>
<dbReference type="EMBL" id="JAENIM010000008">
    <property type="protein sequence ID" value="MBK1789650.1"/>
    <property type="molecule type" value="Genomic_DNA"/>
</dbReference>
<evidence type="ECO:0000313" key="7">
    <source>
        <dbReference type="EMBL" id="MBK1789650.1"/>
    </source>
</evidence>
<evidence type="ECO:0000256" key="5">
    <source>
        <dbReference type="RuleBase" id="RU363019"/>
    </source>
</evidence>
<dbReference type="AlphaFoldDB" id="A0A8J7MBZ2"/>
<keyword evidence="4 5" id="KW-0413">Isomerase</keyword>
<comment type="function">
    <text evidence="1 5">PPIases accelerate the folding of proteins. It catalyzes the cis-trans isomerization of proline imidic peptide bonds in oligopeptides.</text>
</comment>
<sequence>MSDIQDIDITIKTNKGAIKLTMFAADMQVTCASFLNLASKGFYDGIVFHRVIANFMIQGGDPTGTGMGGPGYKFECECKPAEYKHDKAGILSMANAGPNTNGSQFFITHGPTPHLDGRHTVFGAVTEGQDVVDSIAQGDKIESIEIHGSTDALFAAQADRIAEWNKALA</sequence>
<dbReference type="PANTHER" id="PTHR45625:SF4">
    <property type="entry name" value="PEPTIDYLPROLYL ISOMERASE DOMAIN AND WD REPEAT-CONTAINING PROTEIN 1"/>
    <property type="match status" value="1"/>
</dbReference>
<evidence type="ECO:0000256" key="3">
    <source>
        <dbReference type="ARBA" id="ARBA00023110"/>
    </source>
</evidence>
<dbReference type="PANTHER" id="PTHR45625">
    <property type="entry name" value="PEPTIDYL-PROLYL CIS-TRANS ISOMERASE-RELATED"/>
    <property type="match status" value="1"/>
</dbReference>
<comment type="catalytic activity">
    <reaction evidence="5">
        <text>[protein]-peptidylproline (omega=180) = [protein]-peptidylproline (omega=0)</text>
        <dbReference type="Rhea" id="RHEA:16237"/>
        <dbReference type="Rhea" id="RHEA-COMP:10747"/>
        <dbReference type="Rhea" id="RHEA-COMP:10748"/>
        <dbReference type="ChEBI" id="CHEBI:83833"/>
        <dbReference type="ChEBI" id="CHEBI:83834"/>
        <dbReference type="EC" id="5.2.1.8"/>
    </reaction>
</comment>
<dbReference type="InterPro" id="IPR024936">
    <property type="entry name" value="Cyclophilin-type_PPIase"/>
</dbReference>
<dbReference type="InterPro" id="IPR044666">
    <property type="entry name" value="Cyclophilin_A-like"/>
</dbReference>
<accession>A0A8J7MBZ2</accession>
<dbReference type="GO" id="GO:0003755">
    <property type="term" value="F:peptidyl-prolyl cis-trans isomerase activity"/>
    <property type="evidence" value="ECO:0007669"/>
    <property type="project" value="UniProtKB-UniRule"/>
</dbReference>
<evidence type="ECO:0000259" key="6">
    <source>
        <dbReference type="PROSITE" id="PS50072"/>
    </source>
</evidence>
<dbReference type="Gene3D" id="2.40.100.10">
    <property type="entry name" value="Cyclophilin-like"/>
    <property type="match status" value="1"/>
</dbReference>
<keyword evidence="3 5" id="KW-0697">Rotamase</keyword>
<feature type="domain" description="PPIase cyclophilin-type" evidence="6">
    <location>
        <begin position="16"/>
        <end position="137"/>
    </location>
</feature>
<dbReference type="Pfam" id="PF00160">
    <property type="entry name" value="Pro_isomerase"/>
    <property type="match status" value="1"/>
</dbReference>
<dbReference type="CDD" id="cd00317">
    <property type="entry name" value="cyclophilin"/>
    <property type="match status" value="1"/>
</dbReference>
<keyword evidence="8" id="KW-1185">Reference proteome</keyword>